<sequence length="103" mass="11708">MTTIGEHAQAYEPKRMKNIADLEVVSVSQEIKTEVRKDKDNADYEVAFINLPNEEGKIEEYRVPNSVAEQLKTMMAEKPEMTSFKVTKKGEGLNTTYQVVPLD</sequence>
<name>A0A0F9R647_9ZZZZ</name>
<dbReference type="EMBL" id="LAZR01003981">
    <property type="protein sequence ID" value="KKN12893.1"/>
    <property type="molecule type" value="Genomic_DNA"/>
</dbReference>
<dbReference type="AlphaFoldDB" id="A0A0F9R647"/>
<comment type="caution">
    <text evidence="1">The sequence shown here is derived from an EMBL/GenBank/DDBJ whole genome shotgun (WGS) entry which is preliminary data.</text>
</comment>
<accession>A0A0F9R647</accession>
<evidence type="ECO:0000313" key="1">
    <source>
        <dbReference type="EMBL" id="KKN12893.1"/>
    </source>
</evidence>
<protein>
    <submittedName>
        <fullName evidence="1">Uncharacterized protein</fullName>
    </submittedName>
</protein>
<proteinExistence type="predicted"/>
<gene>
    <name evidence="1" type="ORF">LCGC14_1011890</name>
</gene>
<reference evidence="1" key="1">
    <citation type="journal article" date="2015" name="Nature">
        <title>Complex archaea that bridge the gap between prokaryotes and eukaryotes.</title>
        <authorList>
            <person name="Spang A."/>
            <person name="Saw J.H."/>
            <person name="Jorgensen S.L."/>
            <person name="Zaremba-Niedzwiedzka K."/>
            <person name="Martijn J."/>
            <person name="Lind A.E."/>
            <person name="van Eijk R."/>
            <person name="Schleper C."/>
            <person name="Guy L."/>
            <person name="Ettema T.J."/>
        </authorList>
    </citation>
    <scope>NUCLEOTIDE SEQUENCE</scope>
</reference>
<organism evidence="1">
    <name type="scientific">marine sediment metagenome</name>
    <dbReference type="NCBI Taxonomy" id="412755"/>
    <lineage>
        <taxon>unclassified sequences</taxon>
        <taxon>metagenomes</taxon>
        <taxon>ecological metagenomes</taxon>
    </lineage>
</organism>